<accession>A0AAW0DPG9</accession>
<evidence type="ECO:0000313" key="2">
    <source>
        <dbReference type="EMBL" id="KAK7052850.1"/>
    </source>
</evidence>
<feature type="region of interest" description="Disordered" evidence="1">
    <location>
        <begin position="265"/>
        <end position="291"/>
    </location>
</feature>
<evidence type="ECO:0000313" key="3">
    <source>
        <dbReference type="Proteomes" id="UP001383192"/>
    </source>
</evidence>
<keyword evidence="3" id="KW-1185">Reference proteome</keyword>
<name>A0AAW0DPG9_9AGAR</name>
<protein>
    <submittedName>
        <fullName evidence="2">Uncharacterized protein</fullName>
    </submittedName>
</protein>
<dbReference type="Proteomes" id="UP001383192">
    <property type="component" value="Unassembled WGS sequence"/>
</dbReference>
<feature type="compositionally biased region" description="Basic residues" evidence="1">
    <location>
        <begin position="277"/>
        <end position="291"/>
    </location>
</feature>
<proteinExistence type="predicted"/>
<feature type="region of interest" description="Disordered" evidence="1">
    <location>
        <begin position="1"/>
        <end position="21"/>
    </location>
</feature>
<gene>
    <name evidence="2" type="ORF">VNI00_004169</name>
</gene>
<organism evidence="2 3">
    <name type="scientific">Paramarasmius palmivorus</name>
    <dbReference type="NCBI Taxonomy" id="297713"/>
    <lineage>
        <taxon>Eukaryota</taxon>
        <taxon>Fungi</taxon>
        <taxon>Dikarya</taxon>
        <taxon>Basidiomycota</taxon>
        <taxon>Agaricomycotina</taxon>
        <taxon>Agaricomycetes</taxon>
        <taxon>Agaricomycetidae</taxon>
        <taxon>Agaricales</taxon>
        <taxon>Marasmiineae</taxon>
        <taxon>Marasmiaceae</taxon>
        <taxon>Paramarasmius</taxon>
    </lineage>
</organism>
<dbReference type="EMBL" id="JAYKXP010000011">
    <property type="protein sequence ID" value="KAK7052850.1"/>
    <property type="molecule type" value="Genomic_DNA"/>
</dbReference>
<reference evidence="2 3" key="1">
    <citation type="submission" date="2024-01" db="EMBL/GenBank/DDBJ databases">
        <title>A draft genome for a cacao thread blight-causing isolate of Paramarasmius palmivorus.</title>
        <authorList>
            <person name="Baruah I.K."/>
            <person name="Bukari Y."/>
            <person name="Amoako-Attah I."/>
            <person name="Meinhardt L.W."/>
            <person name="Bailey B.A."/>
            <person name="Cohen S.P."/>
        </authorList>
    </citation>
    <scope>NUCLEOTIDE SEQUENCE [LARGE SCALE GENOMIC DNA]</scope>
    <source>
        <strain evidence="2 3">GH-12</strain>
    </source>
</reference>
<comment type="caution">
    <text evidence="2">The sequence shown here is derived from an EMBL/GenBank/DDBJ whole genome shotgun (WGS) entry which is preliminary data.</text>
</comment>
<dbReference type="AlphaFoldDB" id="A0AAW0DPG9"/>
<sequence>MAAGHQDTSPTPSRKVSKSQGLTISVPNDPVLVPLELNLGSPLMGNKLLRPFIWSPSSRRYSVRNSHVQVELISRFFDSETESALSEAEDEEENGDGTQYITICFNDPFYNPPSFEYHSFDIPDSNRLSSFSCDALIDEEQQQAAREFHEELARMAPGFDDLETKFDPDCLRDMGTDLLVVSPTELIQDIFFKSLRKRAFSELHPNVAPENSSSSSDSDDDGELFVDCSEVLDIEPSPIKTSTPNYVVKPIDLSGMDRRVVAPFEEPEPEVTLPKSGKLRRMLSRKRFQRR</sequence>
<evidence type="ECO:0000256" key="1">
    <source>
        <dbReference type="SAM" id="MobiDB-lite"/>
    </source>
</evidence>